<feature type="region of interest" description="Disordered" evidence="3">
    <location>
        <begin position="1"/>
        <end position="24"/>
    </location>
</feature>
<keyword evidence="5" id="KW-1185">Reference proteome</keyword>
<dbReference type="GeneID" id="113493849"/>
<dbReference type="GO" id="GO:0005737">
    <property type="term" value="C:cytoplasm"/>
    <property type="evidence" value="ECO:0007669"/>
    <property type="project" value="TreeGrafter"/>
</dbReference>
<feature type="domain" description="SHSP" evidence="4">
    <location>
        <begin position="82"/>
        <end position="186"/>
    </location>
</feature>
<dbReference type="CDD" id="cd06526">
    <property type="entry name" value="metazoan_ACD"/>
    <property type="match status" value="1"/>
</dbReference>
<name>A0A7E5VHK0_TRINI</name>
<reference evidence="6" key="1">
    <citation type="submission" date="2025-08" db="UniProtKB">
        <authorList>
            <consortium name="RefSeq"/>
        </authorList>
    </citation>
    <scope>IDENTIFICATION</scope>
</reference>
<comment type="similarity">
    <text evidence="1 2">Belongs to the small heat shock protein (HSP20) family.</text>
</comment>
<evidence type="ECO:0000256" key="3">
    <source>
        <dbReference type="SAM" id="MobiDB-lite"/>
    </source>
</evidence>
<dbReference type="OrthoDB" id="10060792at2759"/>
<dbReference type="SUPFAM" id="SSF49764">
    <property type="entry name" value="HSP20-like chaperones"/>
    <property type="match status" value="1"/>
</dbReference>
<gene>
    <name evidence="6" type="primary">LOC113493849</name>
</gene>
<protein>
    <submittedName>
        <fullName evidence="6">Alpha-crystallin B chain-like</fullName>
    </submittedName>
</protein>
<evidence type="ECO:0000256" key="2">
    <source>
        <dbReference type="RuleBase" id="RU003616"/>
    </source>
</evidence>
<dbReference type="GO" id="GO:0042026">
    <property type="term" value="P:protein refolding"/>
    <property type="evidence" value="ECO:0007669"/>
    <property type="project" value="TreeGrafter"/>
</dbReference>
<sequence>MSTKPTNKPHKANEHPTQKKQNNIPVQITDLSIFDNSYSYMKERFAEEMKRIDQQMTKFSTDLRRFYGQSAAMPSRHEIANTWDTLTNSPLVQGEGSDKTLKLQFDVSQFDPTEVKVKILNDLLVVSATHREKSEGATIYREYNREFTLPPGTDPDTVVSSLSRDGVLTVQTPLIQPPVSTLQKPN</sequence>
<dbReference type="InterPro" id="IPR001436">
    <property type="entry name" value="Alpha-crystallin/sHSP_animal"/>
</dbReference>
<evidence type="ECO:0000259" key="4">
    <source>
        <dbReference type="PROSITE" id="PS01031"/>
    </source>
</evidence>
<dbReference type="Gene3D" id="2.60.40.790">
    <property type="match status" value="1"/>
</dbReference>
<dbReference type="PANTHER" id="PTHR45640:SF26">
    <property type="entry name" value="RE23625P"/>
    <property type="match status" value="1"/>
</dbReference>
<dbReference type="PRINTS" id="PR00299">
    <property type="entry name" value="ACRYSTALLIN"/>
</dbReference>
<proteinExistence type="inferred from homology"/>
<organism evidence="5 6">
    <name type="scientific">Trichoplusia ni</name>
    <name type="common">Cabbage looper</name>
    <dbReference type="NCBI Taxonomy" id="7111"/>
    <lineage>
        <taxon>Eukaryota</taxon>
        <taxon>Metazoa</taxon>
        <taxon>Ecdysozoa</taxon>
        <taxon>Arthropoda</taxon>
        <taxon>Hexapoda</taxon>
        <taxon>Insecta</taxon>
        <taxon>Pterygota</taxon>
        <taxon>Neoptera</taxon>
        <taxon>Endopterygota</taxon>
        <taxon>Lepidoptera</taxon>
        <taxon>Glossata</taxon>
        <taxon>Ditrysia</taxon>
        <taxon>Noctuoidea</taxon>
        <taxon>Noctuidae</taxon>
        <taxon>Plusiinae</taxon>
        <taxon>Trichoplusia</taxon>
    </lineage>
</organism>
<dbReference type="RefSeq" id="XP_026727681.1">
    <property type="nucleotide sequence ID" value="XM_026871880.1"/>
</dbReference>
<dbReference type="InterPro" id="IPR002068">
    <property type="entry name" value="A-crystallin/Hsp20_dom"/>
</dbReference>
<dbReference type="InParanoid" id="A0A7E5VHK0"/>
<dbReference type="GO" id="GO:0005634">
    <property type="term" value="C:nucleus"/>
    <property type="evidence" value="ECO:0007669"/>
    <property type="project" value="TreeGrafter"/>
</dbReference>
<dbReference type="PANTHER" id="PTHR45640">
    <property type="entry name" value="HEAT SHOCK PROTEIN HSP-12.2-RELATED"/>
    <property type="match status" value="1"/>
</dbReference>
<dbReference type="Pfam" id="PF00011">
    <property type="entry name" value="HSP20"/>
    <property type="match status" value="1"/>
</dbReference>
<evidence type="ECO:0000313" key="5">
    <source>
        <dbReference type="Proteomes" id="UP000322000"/>
    </source>
</evidence>
<evidence type="ECO:0000256" key="1">
    <source>
        <dbReference type="PROSITE-ProRule" id="PRU00285"/>
    </source>
</evidence>
<dbReference type="AlphaFoldDB" id="A0A7E5VHK0"/>
<dbReference type="Proteomes" id="UP000322000">
    <property type="component" value="Chromosome 5"/>
</dbReference>
<dbReference type="KEGG" id="tnl:113493849"/>
<accession>A0A7E5VHK0</accession>
<dbReference type="PROSITE" id="PS01031">
    <property type="entry name" value="SHSP"/>
    <property type="match status" value="1"/>
</dbReference>
<dbReference type="GO" id="GO:0051082">
    <property type="term" value="F:unfolded protein binding"/>
    <property type="evidence" value="ECO:0007669"/>
    <property type="project" value="TreeGrafter"/>
</dbReference>
<evidence type="ECO:0000313" key="6">
    <source>
        <dbReference type="RefSeq" id="XP_026727681.1"/>
    </source>
</evidence>
<dbReference type="InterPro" id="IPR008978">
    <property type="entry name" value="HSP20-like_chaperone"/>
</dbReference>
<dbReference type="GO" id="GO:0009408">
    <property type="term" value="P:response to heat"/>
    <property type="evidence" value="ECO:0007669"/>
    <property type="project" value="TreeGrafter"/>
</dbReference>